<organism evidence="1 2">
    <name type="scientific">Sphingobium xenophagum</name>
    <dbReference type="NCBI Taxonomy" id="121428"/>
    <lineage>
        <taxon>Bacteria</taxon>
        <taxon>Pseudomonadati</taxon>
        <taxon>Pseudomonadota</taxon>
        <taxon>Alphaproteobacteria</taxon>
        <taxon>Sphingomonadales</taxon>
        <taxon>Sphingomonadaceae</taxon>
        <taxon>Sphingobium</taxon>
    </lineage>
</organism>
<accession>A0A249MRA6</accession>
<proteinExistence type="predicted"/>
<gene>
    <name evidence="1" type="ORF">CJD35_05005</name>
</gene>
<evidence type="ECO:0008006" key="3">
    <source>
        <dbReference type="Google" id="ProtNLM"/>
    </source>
</evidence>
<dbReference type="EMBL" id="CP022745">
    <property type="protein sequence ID" value="ASY43880.1"/>
    <property type="molecule type" value="Genomic_DNA"/>
</dbReference>
<dbReference type="KEGG" id="shyd:CJD35_05005"/>
<evidence type="ECO:0000313" key="1">
    <source>
        <dbReference type="EMBL" id="ASY43880.1"/>
    </source>
</evidence>
<dbReference type="RefSeq" id="WP_095686814.1">
    <property type="nucleotide sequence ID" value="NZ_CP022745.1"/>
</dbReference>
<dbReference type="Proteomes" id="UP000217141">
    <property type="component" value="Chromosome I"/>
</dbReference>
<protein>
    <recommendedName>
        <fullName evidence="3">Restriction endonuclease type IV Mrr domain-containing protein</fullName>
    </recommendedName>
</protein>
<name>A0A249MRA6_SPHXE</name>
<sequence length="61" mass="6848">MIDFTEISDGDGWEAFCRDYLIALGLVVEIPPARGPDGGMDLLVREQLERFSIILVHSRTI</sequence>
<dbReference type="AlphaFoldDB" id="A0A249MRA6"/>
<evidence type="ECO:0000313" key="2">
    <source>
        <dbReference type="Proteomes" id="UP000217141"/>
    </source>
</evidence>
<reference evidence="1 2" key="1">
    <citation type="submission" date="2017-08" db="EMBL/GenBank/DDBJ databases">
        <title>Whole Genome Sequence of Sphingobium hydrophobicum C1: Insights into Adaption to the Electronic-waste Contaminated Sediment.</title>
        <authorList>
            <person name="Song D."/>
            <person name="Chen X."/>
            <person name="Xu M."/>
        </authorList>
    </citation>
    <scope>NUCLEOTIDE SEQUENCE [LARGE SCALE GENOMIC DNA]</scope>
    <source>
        <strain evidence="1 2">C1</strain>
    </source>
</reference>